<dbReference type="Proteomes" id="UP000199039">
    <property type="component" value="Unassembled WGS sequence"/>
</dbReference>
<name>A0A1G6HK87_9MICO</name>
<dbReference type="AlphaFoldDB" id="A0A1G6HK87"/>
<reference evidence="2 3" key="1">
    <citation type="submission" date="2016-09" db="EMBL/GenBank/DDBJ databases">
        <authorList>
            <person name="Capua I."/>
            <person name="De Benedictis P."/>
            <person name="Joannis T."/>
            <person name="Lombin L.H."/>
            <person name="Cattoli G."/>
        </authorList>
    </citation>
    <scope>NUCLEOTIDE SEQUENCE [LARGE SCALE GENOMIC DNA]</scope>
    <source>
        <strain evidence="2 3">ISLP-3</strain>
    </source>
</reference>
<accession>A0A1G6HK87</accession>
<keyword evidence="2" id="KW-0547">Nucleotide-binding</keyword>
<dbReference type="STRING" id="1814289.SAMN05216410_1104"/>
<gene>
    <name evidence="2" type="ORF">SAMN05216410_1104</name>
</gene>
<dbReference type="GO" id="GO:0016887">
    <property type="term" value="F:ATP hydrolysis activity"/>
    <property type="evidence" value="ECO:0007669"/>
    <property type="project" value="TreeGrafter"/>
</dbReference>
<keyword evidence="3" id="KW-1185">Reference proteome</keyword>
<feature type="region of interest" description="Disordered" evidence="1">
    <location>
        <begin position="1"/>
        <end position="25"/>
    </location>
</feature>
<sequence>MAHDRTGDHRTGGDDGSGAGRPRGGTGTVIGVVGARGGAGASVFAAALAAVAAREGARTVLVDGARDGGGLDVLLGIEEEPGLRWPDLHSARGEVVGDQLHALLPRWRDAGVLSADRTRPGALPDDVPRDVVGALTLVCDVVVHDVPTALAGRWSGGCTAWVVLACRDLSSVAGAIALDGVLDRGVAAGVVVRGPAAGRLTALDVATASGLDLWGELRPARSMTADLERGAGPRLSRRSRGLGAVAMDVLTRVCAAGRVTGTRDWALR</sequence>
<dbReference type="InterPro" id="IPR050625">
    <property type="entry name" value="ParA/MinD_ATPase"/>
</dbReference>
<keyword evidence="2" id="KW-0347">Helicase</keyword>
<feature type="compositionally biased region" description="Gly residues" evidence="1">
    <location>
        <begin position="14"/>
        <end position="25"/>
    </location>
</feature>
<dbReference type="SUPFAM" id="SSF52540">
    <property type="entry name" value="P-loop containing nucleoside triphosphate hydrolases"/>
    <property type="match status" value="1"/>
</dbReference>
<keyword evidence="2" id="KW-0378">Hydrolase</keyword>
<keyword evidence="2" id="KW-0067">ATP-binding</keyword>
<dbReference type="RefSeq" id="WP_093181341.1">
    <property type="nucleotide sequence ID" value="NZ_FMYH01000001.1"/>
</dbReference>
<dbReference type="EMBL" id="FMYH01000001">
    <property type="protein sequence ID" value="SDB94624.1"/>
    <property type="molecule type" value="Genomic_DNA"/>
</dbReference>
<dbReference type="GO" id="GO:0009898">
    <property type="term" value="C:cytoplasmic side of plasma membrane"/>
    <property type="evidence" value="ECO:0007669"/>
    <property type="project" value="TreeGrafter"/>
</dbReference>
<dbReference type="InterPro" id="IPR027417">
    <property type="entry name" value="P-loop_NTPase"/>
</dbReference>
<proteinExistence type="predicted"/>
<dbReference type="InterPro" id="IPR022521">
    <property type="entry name" value="Rv3660c"/>
</dbReference>
<dbReference type="Gene3D" id="3.40.50.300">
    <property type="entry name" value="P-loop containing nucleotide triphosphate hydrolases"/>
    <property type="match status" value="1"/>
</dbReference>
<dbReference type="GO" id="GO:0005829">
    <property type="term" value="C:cytosol"/>
    <property type="evidence" value="ECO:0007669"/>
    <property type="project" value="TreeGrafter"/>
</dbReference>
<dbReference type="GO" id="GO:0004386">
    <property type="term" value="F:helicase activity"/>
    <property type="evidence" value="ECO:0007669"/>
    <property type="project" value="UniProtKB-KW"/>
</dbReference>
<evidence type="ECO:0000313" key="3">
    <source>
        <dbReference type="Proteomes" id="UP000199039"/>
    </source>
</evidence>
<dbReference type="NCBIfam" id="TIGR03815">
    <property type="entry name" value="CpaE_hom_Actino"/>
    <property type="match status" value="1"/>
</dbReference>
<protein>
    <submittedName>
        <fullName evidence="2">Helicase/secretion neighborhood CpaE-like protein</fullName>
    </submittedName>
</protein>
<dbReference type="PANTHER" id="PTHR43384">
    <property type="entry name" value="SEPTUM SITE-DETERMINING PROTEIN MIND HOMOLOG, CHLOROPLASTIC-RELATED"/>
    <property type="match status" value="1"/>
</dbReference>
<feature type="compositionally biased region" description="Basic and acidic residues" evidence="1">
    <location>
        <begin position="1"/>
        <end position="13"/>
    </location>
</feature>
<organism evidence="2 3">
    <name type="scientific">Sanguibacter gelidistatuariae</name>
    <dbReference type="NCBI Taxonomy" id="1814289"/>
    <lineage>
        <taxon>Bacteria</taxon>
        <taxon>Bacillati</taxon>
        <taxon>Actinomycetota</taxon>
        <taxon>Actinomycetes</taxon>
        <taxon>Micrococcales</taxon>
        <taxon>Sanguibacteraceae</taxon>
        <taxon>Sanguibacter</taxon>
    </lineage>
</organism>
<dbReference type="GO" id="GO:0005524">
    <property type="term" value="F:ATP binding"/>
    <property type="evidence" value="ECO:0007669"/>
    <property type="project" value="TreeGrafter"/>
</dbReference>
<evidence type="ECO:0000313" key="2">
    <source>
        <dbReference type="EMBL" id="SDB94624.1"/>
    </source>
</evidence>
<evidence type="ECO:0000256" key="1">
    <source>
        <dbReference type="SAM" id="MobiDB-lite"/>
    </source>
</evidence>
<dbReference type="OrthoDB" id="3252838at2"/>
<dbReference type="PANTHER" id="PTHR43384:SF11">
    <property type="entry name" value="SEPTUM SITE DETERMINING PROTEIN"/>
    <property type="match status" value="1"/>
</dbReference>
<dbReference type="GO" id="GO:0051782">
    <property type="term" value="P:negative regulation of cell division"/>
    <property type="evidence" value="ECO:0007669"/>
    <property type="project" value="TreeGrafter"/>
</dbReference>